<evidence type="ECO:0000313" key="1">
    <source>
        <dbReference type="EMBL" id="ARP21788.1"/>
    </source>
</evidence>
<proteinExistence type="predicted"/>
<dbReference type="RefSeq" id="WP_086048406.1">
    <property type="nucleotide sequence ID" value="NZ_CP017893.1"/>
</dbReference>
<accession>A0A1W6V9H3</accession>
<dbReference type="EMBL" id="CP017904">
    <property type="protein sequence ID" value="ARP21788.1"/>
    <property type="molecule type" value="Genomic_DNA"/>
</dbReference>
<sequence length="151" mass="17615">MKTVKCFKHDTWQDTDVFALEVDDIFSHQGKTYIVKGKPYLLEGKPNIPAELYESGTIILNFDKNREYIHMVMDYVFSPAVEFDDGTMIIADLADGSTNVYSPRLPISKLNEFCKQNLEHYENFFHKHERKLESGESIEMPKFWNKTTLPI</sequence>
<dbReference type="AlphaFoldDB" id="A0A1W6V9H3"/>
<name>A0A1W6V9H3_VIBAL</name>
<keyword evidence="1" id="KW-0614">Plasmid</keyword>
<organism evidence="1">
    <name type="scientific">Vibrio alginolyticus</name>
    <dbReference type="NCBI Taxonomy" id="663"/>
    <lineage>
        <taxon>Bacteria</taxon>
        <taxon>Pseudomonadati</taxon>
        <taxon>Pseudomonadota</taxon>
        <taxon>Gammaproteobacteria</taxon>
        <taxon>Vibrionales</taxon>
        <taxon>Vibrionaceae</taxon>
        <taxon>Vibrio</taxon>
    </lineage>
</organism>
<gene>
    <name evidence="1" type="ORF">K05K4_50860</name>
</gene>
<protein>
    <submittedName>
        <fullName evidence="1">Uncharacterized protein</fullName>
    </submittedName>
</protein>
<reference evidence="1" key="1">
    <citation type="submission" date="2016-10" db="EMBL/GenBank/DDBJ databases">
        <title>The High Quality Genome of Vibrio alginolyticus K01M1.</title>
        <authorList>
            <person name="Wendling C."/>
            <person name="Chibani C.M."/>
            <person name="Hertel R."/>
            <person name="Sproer C."/>
            <person name="Bunk B."/>
            <person name="Overmann J."/>
            <person name="Roth O."/>
            <person name="Liesegang H."/>
        </authorList>
    </citation>
    <scope>NUCLEOTIDE SEQUENCE</scope>
    <source>
        <strain evidence="1">K05K4</strain>
        <plasmid evidence="1">pL289</plasmid>
    </source>
</reference>
<geneLocation type="plasmid" evidence="1">
    <name>pL289</name>
</geneLocation>